<evidence type="ECO:0000256" key="1">
    <source>
        <dbReference type="ARBA" id="ARBA00005384"/>
    </source>
</evidence>
<dbReference type="InterPro" id="IPR036388">
    <property type="entry name" value="WH-like_DNA-bd_sf"/>
</dbReference>
<dbReference type="InterPro" id="IPR000524">
    <property type="entry name" value="Tscrpt_reg_HTH_GntR"/>
</dbReference>
<reference evidence="9 10" key="1">
    <citation type="submission" date="2020-08" db="EMBL/GenBank/DDBJ databases">
        <title>Sequencing the genomes of 1000 actinobacteria strains.</title>
        <authorList>
            <person name="Klenk H.-P."/>
        </authorList>
    </citation>
    <scope>NUCLEOTIDE SEQUENCE [LARGE SCALE GENOMIC DNA]</scope>
    <source>
        <strain evidence="9 10">DSM 23040</strain>
    </source>
</reference>
<dbReference type="PRINTS" id="PR00035">
    <property type="entry name" value="HTHGNTR"/>
</dbReference>
<feature type="domain" description="HTH gntR-type" evidence="7">
    <location>
        <begin position="19"/>
        <end position="87"/>
    </location>
</feature>
<evidence type="ECO:0000256" key="2">
    <source>
        <dbReference type="ARBA" id="ARBA00022898"/>
    </source>
</evidence>
<dbReference type="Gene3D" id="3.40.640.10">
    <property type="entry name" value="Type I PLP-dependent aspartate aminotransferase-like (Major domain)"/>
    <property type="match status" value="1"/>
</dbReference>
<sequence>MAERSTADLALTLTRASRTPLPVQVADGIRALIMSGALAPGDALPSTRFLAQRLSVSRGTIVAAFDQLISEGALLASQGRPTTVHPSLPAHLLQQVSAAAPDPTAASTRRPASPGASTAAAPGRPDPVPAPAPASAPAVDLRPGLPRTTRIGDAAWRSAWRRAAAAPEAETGGLTGLPDLRAGIAEHLRLMRGLPTDPAALLVTAGSRDGLELILHALAATRGTLSIGVETPGYPGLRRVPQVLGHRIVPLGVDGNGLRVDALPTGAAAPDAVIVTPSHQYPLGGSLSLDRRLALLEWARNEDALIIEDDFNSELRYTGAPLPPLSAIDPHGRTVLLGTFSRLLSPDLAVGFVRPTGAALLAELRDVREVLGVRVSATTQHAVAHLLADGTVRRHTRTERLRLGRRREALLAAMLDVPGVRVLPMHGGSDAVIRFDTAGSHRGRAGADPEARAVAACADAGITVGRLSAAWGAESQAAPVDPSPAAAVGGVGGAGIVLGLARPADGAFSAMLPRLASALATVHHTR</sequence>
<dbReference type="PANTHER" id="PTHR46577:SF1">
    <property type="entry name" value="HTH-TYPE TRANSCRIPTIONAL REGULATORY PROTEIN GABR"/>
    <property type="match status" value="1"/>
</dbReference>
<dbReference type="InterPro" id="IPR015424">
    <property type="entry name" value="PyrdxlP-dep_Trfase"/>
</dbReference>
<dbReference type="EMBL" id="JACHWP010000019">
    <property type="protein sequence ID" value="MBB3023965.1"/>
    <property type="molecule type" value="Genomic_DNA"/>
</dbReference>
<protein>
    <submittedName>
        <fullName evidence="9">GntR family transcriptional regulator/MocR family aminotransferase</fullName>
    </submittedName>
</protein>
<evidence type="ECO:0000256" key="5">
    <source>
        <dbReference type="ARBA" id="ARBA00023163"/>
    </source>
</evidence>
<comment type="caution">
    <text evidence="9">The sequence shown here is derived from an EMBL/GenBank/DDBJ whole genome shotgun (WGS) entry which is preliminary data.</text>
</comment>
<evidence type="ECO:0000256" key="3">
    <source>
        <dbReference type="ARBA" id="ARBA00023015"/>
    </source>
</evidence>
<dbReference type="GO" id="GO:0008483">
    <property type="term" value="F:transaminase activity"/>
    <property type="evidence" value="ECO:0007669"/>
    <property type="project" value="UniProtKB-KW"/>
</dbReference>
<keyword evidence="4" id="KW-0238">DNA-binding</keyword>
<proteinExistence type="inferred from homology"/>
<dbReference type="InterPro" id="IPR015421">
    <property type="entry name" value="PyrdxlP-dep_Trfase_major"/>
</dbReference>
<dbReference type="Pfam" id="PF00155">
    <property type="entry name" value="Aminotran_1_2"/>
    <property type="match status" value="1"/>
</dbReference>
<dbReference type="GO" id="GO:0030170">
    <property type="term" value="F:pyridoxal phosphate binding"/>
    <property type="evidence" value="ECO:0007669"/>
    <property type="project" value="InterPro"/>
</dbReference>
<accession>A0A839QW90</accession>
<dbReference type="AlphaFoldDB" id="A0A839QW90"/>
<keyword evidence="9" id="KW-0032">Aminotransferase</keyword>
<feature type="compositionally biased region" description="Pro residues" evidence="6">
    <location>
        <begin position="124"/>
        <end position="134"/>
    </location>
</feature>
<dbReference type="SUPFAM" id="SSF46785">
    <property type="entry name" value="Winged helix' DNA-binding domain"/>
    <property type="match status" value="1"/>
</dbReference>
<feature type="compositionally biased region" description="Low complexity" evidence="6">
    <location>
        <begin position="97"/>
        <end position="123"/>
    </location>
</feature>
<dbReference type="SMART" id="SM00345">
    <property type="entry name" value="HTH_GNTR"/>
    <property type="match status" value="1"/>
</dbReference>
<dbReference type="Pfam" id="PF00392">
    <property type="entry name" value="GntR"/>
    <property type="match status" value="1"/>
</dbReference>
<evidence type="ECO:0000259" key="7">
    <source>
        <dbReference type="PROSITE" id="PS50949"/>
    </source>
</evidence>
<dbReference type="Proteomes" id="UP000568050">
    <property type="component" value="Unassembled WGS sequence"/>
</dbReference>
<dbReference type="InterPro" id="IPR051446">
    <property type="entry name" value="HTH_trans_reg/aminotransferase"/>
</dbReference>
<dbReference type="InterPro" id="IPR004839">
    <property type="entry name" value="Aminotransferase_I/II_large"/>
</dbReference>
<keyword evidence="2" id="KW-0663">Pyridoxal phosphate</keyword>
<organism evidence="9 10">
    <name type="scientific">Helcobacillus massiliensis</name>
    <dbReference type="NCBI Taxonomy" id="521392"/>
    <lineage>
        <taxon>Bacteria</taxon>
        <taxon>Bacillati</taxon>
        <taxon>Actinomycetota</taxon>
        <taxon>Actinomycetes</taxon>
        <taxon>Micrococcales</taxon>
        <taxon>Dermabacteraceae</taxon>
        <taxon>Helcobacillus</taxon>
    </lineage>
</organism>
<dbReference type="RefSeq" id="WP_183376505.1">
    <property type="nucleotide sequence ID" value="NZ_JACHWP010000004.1"/>
</dbReference>
<gene>
    <name evidence="8" type="ORF">FHX50_001667</name>
    <name evidence="9" type="ORF">FHX50_002272</name>
</gene>
<dbReference type="Gene3D" id="1.10.10.10">
    <property type="entry name" value="Winged helix-like DNA-binding domain superfamily/Winged helix DNA-binding domain"/>
    <property type="match status" value="1"/>
</dbReference>
<dbReference type="GO" id="GO:0003677">
    <property type="term" value="F:DNA binding"/>
    <property type="evidence" value="ECO:0007669"/>
    <property type="project" value="UniProtKB-KW"/>
</dbReference>
<feature type="region of interest" description="Disordered" evidence="6">
    <location>
        <begin position="97"/>
        <end position="147"/>
    </location>
</feature>
<dbReference type="EMBL" id="JACHWP010000004">
    <property type="protein sequence ID" value="MBB3023375.1"/>
    <property type="molecule type" value="Genomic_DNA"/>
</dbReference>
<evidence type="ECO:0000256" key="6">
    <source>
        <dbReference type="SAM" id="MobiDB-lite"/>
    </source>
</evidence>
<dbReference type="SUPFAM" id="SSF53383">
    <property type="entry name" value="PLP-dependent transferases"/>
    <property type="match status" value="1"/>
</dbReference>
<dbReference type="PROSITE" id="PS50949">
    <property type="entry name" value="HTH_GNTR"/>
    <property type="match status" value="1"/>
</dbReference>
<keyword evidence="5" id="KW-0804">Transcription</keyword>
<keyword evidence="3" id="KW-0805">Transcription regulation</keyword>
<dbReference type="GO" id="GO:0003700">
    <property type="term" value="F:DNA-binding transcription factor activity"/>
    <property type="evidence" value="ECO:0007669"/>
    <property type="project" value="InterPro"/>
</dbReference>
<name>A0A839QW90_9MICO</name>
<keyword evidence="9" id="KW-0808">Transferase</keyword>
<dbReference type="CDD" id="cd00609">
    <property type="entry name" value="AAT_like"/>
    <property type="match status" value="1"/>
</dbReference>
<keyword evidence="10" id="KW-1185">Reference proteome</keyword>
<evidence type="ECO:0000313" key="10">
    <source>
        <dbReference type="Proteomes" id="UP000568050"/>
    </source>
</evidence>
<evidence type="ECO:0000256" key="4">
    <source>
        <dbReference type="ARBA" id="ARBA00023125"/>
    </source>
</evidence>
<comment type="similarity">
    <text evidence="1">In the C-terminal section; belongs to the class-I pyridoxal-phosphate-dependent aminotransferase family.</text>
</comment>
<evidence type="ECO:0000313" key="8">
    <source>
        <dbReference type="EMBL" id="MBB3023375.1"/>
    </source>
</evidence>
<dbReference type="PANTHER" id="PTHR46577">
    <property type="entry name" value="HTH-TYPE TRANSCRIPTIONAL REGULATORY PROTEIN GABR"/>
    <property type="match status" value="1"/>
</dbReference>
<dbReference type="CDD" id="cd07377">
    <property type="entry name" value="WHTH_GntR"/>
    <property type="match status" value="1"/>
</dbReference>
<evidence type="ECO:0000313" key="9">
    <source>
        <dbReference type="EMBL" id="MBB3023965.1"/>
    </source>
</evidence>
<dbReference type="InterPro" id="IPR036390">
    <property type="entry name" value="WH_DNA-bd_sf"/>
</dbReference>